<name>A0AB73GZH9_9XANT</name>
<sequence length="112" mass="12521">MKLGEQAHDIGIKRHGGLSRRRWLSLPDTYDQSPFNAINYFNGGAGDARQYRKNPVLPMHAPAMAMPGEQSHHQHLLVFCCTASWLRACIGTHLHDSRERCMPACAPTVSLL</sequence>
<evidence type="ECO:0000313" key="1">
    <source>
        <dbReference type="EMBL" id="MBB5671504.1"/>
    </source>
</evidence>
<dbReference type="AlphaFoldDB" id="A0AB73GZH9"/>
<dbReference type="RefSeq" id="WP_126965388.1">
    <property type="nucleotide sequence ID" value="NZ_JACHNQ010000001.1"/>
</dbReference>
<dbReference type="EMBL" id="JACIIQ010000013">
    <property type="protein sequence ID" value="MBB5671504.1"/>
    <property type="molecule type" value="Genomic_DNA"/>
</dbReference>
<gene>
    <name evidence="1" type="ORF">FHR65_003079</name>
</gene>
<organism evidence="1">
    <name type="scientific">Xanthomonas arboricola</name>
    <dbReference type="NCBI Taxonomy" id="56448"/>
    <lineage>
        <taxon>Bacteria</taxon>
        <taxon>Pseudomonadati</taxon>
        <taxon>Pseudomonadota</taxon>
        <taxon>Gammaproteobacteria</taxon>
        <taxon>Lysobacterales</taxon>
        <taxon>Lysobacteraceae</taxon>
        <taxon>Xanthomonas</taxon>
    </lineage>
</organism>
<reference evidence="1" key="1">
    <citation type="submission" date="2020-08" db="EMBL/GenBank/DDBJ databases">
        <title>Studying the diversity of plant-associated saprophytic bacteria and their role in host health and plant-pathogen interactions.</title>
        <authorList>
            <person name="Potnis N."/>
        </authorList>
    </citation>
    <scope>NUCLEOTIDE SEQUENCE</scope>
    <source>
        <strain evidence="1">F21</strain>
    </source>
</reference>
<protein>
    <submittedName>
        <fullName evidence="1">Uncharacterized protein</fullName>
    </submittedName>
</protein>
<proteinExistence type="predicted"/>
<comment type="caution">
    <text evidence="1">The sequence shown here is derived from an EMBL/GenBank/DDBJ whole genome shotgun (WGS) entry which is preliminary data.</text>
</comment>
<dbReference type="Proteomes" id="UP000528595">
    <property type="component" value="Unassembled WGS sequence"/>
</dbReference>
<accession>A0AB73GZH9</accession>